<dbReference type="InterPro" id="IPR008979">
    <property type="entry name" value="Galactose-bd-like_sf"/>
</dbReference>
<dbReference type="SUPFAM" id="SSF51445">
    <property type="entry name" value="(Trans)glycosidases"/>
    <property type="match status" value="1"/>
</dbReference>
<protein>
    <submittedName>
        <fullName evidence="6">Beta-galactosidase</fullName>
    </submittedName>
</protein>
<dbReference type="SUPFAM" id="SSF49785">
    <property type="entry name" value="Galactose-binding domain-like"/>
    <property type="match status" value="1"/>
</dbReference>
<feature type="domain" description="Glycoside hydrolase 35 catalytic" evidence="4">
    <location>
        <begin position="29"/>
        <end position="151"/>
    </location>
</feature>
<evidence type="ECO:0000259" key="5">
    <source>
        <dbReference type="Pfam" id="PF21467"/>
    </source>
</evidence>
<keyword evidence="2" id="KW-0378">Hydrolase</keyword>
<dbReference type="EMBL" id="BMAT01000151">
    <property type="protein sequence ID" value="GFR60736.1"/>
    <property type="molecule type" value="Genomic_DNA"/>
</dbReference>
<dbReference type="GO" id="GO:0005975">
    <property type="term" value="P:carbohydrate metabolic process"/>
    <property type="evidence" value="ECO:0007669"/>
    <property type="project" value="InterPro"/>
</dbReference>
<dbReference type="Pfam" id="PF01301">
    <property type="entry name" value="Glyco_hydro_35"/>
    <property type="match status" value="1"/>
</dbReference>
<organism evidence="6 7">
    <name type="scientific">Elysia marginata</name>
    <dbReference type="NCBI Taxonomy" id="1093978"/>
    <lineage>
        <taxon>Eukaryota</taxon>
        <taxon>Metazoa</taxon>
        <taxon>Spiralia</taxon>
        <taxon>Lophotrochozoa</taxon>
        <taxon>Mollusca</taxon>
        <taxon>Gastropoda</taxon>
        <taxon>Heterobranchia</taxon>
        <taxon>Euthyneura</taxon>
        <taxon>Panpulmonata</taxon>
        <taxon>Sacoglossa</taxon>
        <taxon>Placobranchoidea</taxon>
        <taxon>Plakobranchidae</taxon>
        <taxon>Elysia</taxon>
    </lineage>
</organism>
<gene>
    <name evidence="6" type="ORF">ElyMa_000087000</name>
</gene>
<dbReference type="InterPro" id="IPR001944">
    <property type="entry name" value="Glycoside_Hdrlase_35"/>
</dbReference>
<name>A0AAV4EJ15_9GAST</name>
<accession>A0AAV4EJ15</accession>
<keyword evidence="7" id="KW-1185">Reference proteome</keyword>
<comment type="similarity">
    <text evidence="1">Belongs to the glycosyl hydrolase 35 family.</text>
</comment>
<dbReference type="Proteomes" id="UP000762676">
    <property type="component" value="Unassembled WGS sequence"/>
</dbReference>
<dbReference type="AlphaFoldDB" id="A0AAV4EJ15"/>
<sequence>MLRRYGVKEMMVTSDHVFNVARDNKKFDISKYALHTINSDSISLEHVDFVRYLNPHFPVMVMELWCGWFDNWRGQSHQTQDINTLDVILSFLMESKSSFNLYMFHGGTNFGFTSGAVNFTKYDLISTTYDYDAPLTEAGDTTPKYFFIREQLLKFYKTISIPHLPEVPPNLPKAKYGSLKVQEIMDWTSLLSVIPMQFQENKLDYMENYRDRLGFHYTVGYIIYSHVLRPGMTWARRPGPHLTGYVSGRLTGVLDGETFYVGTDEGPIQEDDFLWDQKIESMTDGMKREKKQRSLQLDLMVENQGRVNFFHAKSKIINKQRRGLKGQVLREVFGIKDEEWSIKFLHFDKHQCETISKSPAWKSMKNYRRLLEDTEQTQKAAPALYRTYLDIEGSPRDTFVKLDGWTKGIVIVNNFNLGRYWSIGPQKTLYLPAPLLKEGTNEIVVFEEMFPGESITLQNKPVLG</sequence>
<reference evidence="6 7" key="1">
    <citation type="journal article" date="2021" name="Elife">
        <title>Chloroplast acquisition without the gene transfer in kleptoplastic sea slugs, Plakobranchus ocellatus.</title>
        <authorList>
            <person name="Maeda T."/>
            <person name="Takahashi S."/>
            <person name="Yoshida T."/>
            <person name="Shimamura S."/>
            <person name="Takaki Y."/>
            <person name="Nagai Y."/>
            <person name="Toyoda A."/>
            <person name="Suzuki Y."/>
            <person name="Arimoto A."/>
            <person name="Ishii H."/>
            <person name="Satoh N."/>
            <person name="Nishiyama T."/>
            <person name="Hasebe M."/>
            <person name="Maruyama T."/>
            <person name="Minagawa J."/>
            <person name="Obokata J."/>
            <person name="Shigenobu S."/>
        </authorList>
    </citation>
    <scope>NUCLEOTIDE SEQUENCE [LARGE SCALE GENOMIC DNA]</scope>
</reference>
<proteinExistence type="inferred from homology"/>
<dbReference type="Gene3D" id="2.60.120.260">
    <property type="entry name" value="Galactose-binding domain-like"/>
    <property type="match status" value="2"/>
</dbReference>
<dbReference type="InterPro" id="IPR031330">
    <property type="entry name" value="Gly_Hdrlase_35_cat"/>
</dbReference>
<evidence type="ECO:0000259" key="4">
    <source>
        <dbReference type="Pfam" id="PF01301"/>
    </source>
</evidence>
<keyword evidence="3" id="KW-0326">Glycosidase</keyword>
<comment type="caution">
    <text evidence="6">The sequence shown here is derived from an EMBL/GenBank/DDBJ whole genome shotgun (WGS) entry which is preliminary data.</text>
</comment>
<evidence type="ECO:0000256" key="2">
    <source>
        <dbReference type="ARBA" id="ARBA00022801"/>
    </source>
</evidence>
<dbReference type="InterPro" id="IPR017853">
    <property type="entry name" value="GH"/>
</dbReference>
<dbReference type="GO" id="GO:0004553">
    <property type="term" value="F:hydrolase activity, hydrolyzing O-glycosyl compounds"/>
    <property type="evidence" value="ECO:0007669"/>
    <property type="project" value="InterPro"/>
</dbReference>
<feature type="domain" description="Beta-galactosidase galactose-binding" evidence="5">
    <location>
        <begin position="382"/>
        <end position="441"/>
    </location>
</feature>
<dbReference type="Pfam" id="PF21467">
    <property type="entry name" value="BetaGal_gal-bd"/>
    <property type="match status" value="1"/>
</dbReference>
<dbReference type="InterPro" id="IPR048913">
    <property type="entry name" value="BetaGal_gal-bd"/>
</dbReference>
<evidence type="ECO:0000313" key="7">
    <source>
        <dbReference type="Proteomes" id="UP000762676"/>
    </source>
</evidence>
<evidence type="ECO:0000313" key="6">
    <source>
        <dbReference type="EMBL" id="GFR60736.1"/>
    </source>
</evidence>
<evidence type="ECO:0000256" key="3">
    <source>
        <dbReference type="ARBA" id="ARBA00023295"/>
    </source>
</evidence>
<evidence type="ECO:0000256" key="1">
    <source>
        <dbReference type="ARBA" id="ARBA00009809"/>
    </source>
</evidence>
<dbReference type="PRINTS" id="PR00742">
    <property type="entry name" value="GLHYDRLASE35"/>
</dbReference>
<dbReference type="Gene3D" id="3.20.20.80">
    <property type="entry name" value="Glycosidases"/>
    <property type="match status" value="1"/>
</dbReference>
<dbReference type="PANTHER" id="PTHR23421">
    <property type="entry name" value="BETA-GALACTOSIDASE RELATED"/>
    <property type="match status" value="1"/>
</dbReference>